<feature type="compositionally biased region" description="Basic and acidic residues" evidence="8">
    <location>
        <begin position="51"/>
        <end position="60"/>
    </location>
</feature>
<dbReference type="EMBL" id="BKCJ010009949">
    <property type="protein sequence ID" value="GEU89366.1"/>
    <property type="molecule type" value="Genomic_DNA"/>
</dbReference>
<dbReference type="Pfam" id="PF08284">
    <property type="entry name" value="RVP_2"/>
    <property type="match status" value="1"/>
</dbReference>
<dbReference type="Pfam" id="PF00078">
    <property type="entry name" value="RVT_1"/>
    <property type="match status" value="1"/>
</dbReference>
<evidence type="ECO:0000259" key="9">
    <source>
        <dbReference type="Pfam" id="PF00078"/>
    </source>
</evidence>
<keyword evidence="2" id="KW-0808">Transferase</keyword>
<proteinExistence type="predicted"/>
<dbReference type="GO" id="GO:0003964">
    <property type="term" value="F:RNA-directed DNA polymerase activity"/>
    <property type="evidence" value="ECO:0007669"/>
    <property type="project" value="UniProtKB-KW"/>
</dbReference>
<protein>
    <submittedName>
        <fullName evidence="10">Putative reverse transcriptase domain-containing protein</fullName>
    </submittedName>
</protein>
<dbReference type="PANTHER" id="PTHR24559">
    <property type="entry name" value="TRANSPOSON TY3-I GAG-POL POLYPROTEIN"/>
    <property type="match status" value="1"/>
</dbReference>
<feature type="domain" description="Reverse transcriptase" evidence="9">
    <location>
        <begin position="421"/>
        <end position="474"/>
    </location>
</feature>
<keyword evidence="6" id="KW-0378">Hydrolase</keyword>
<dbReference type="SUPFAM" id="SSF56672">
    <property type="entry name" value="DNA/RNA polymerases"/>
    <property type="match status" value="1"/>
</dbReference>
<evidence type="ECO:0000256" key="4">
    <source>
        <dbReference type="ARBA" id="ARBA00022722"/>
    </source>
</evidence>
<dbReference type="PANTHER" id="PTHR24559:SF444">
    <property type="entry name" value="REVERSE TRANSCRIPTASE DOMAIN-CONTAINING PROTEIN"/>
    <property type="match status" value="1"/>
</dbReference>
<feature type="region of interest" description="Disordered" evidence="8">
    <location>
        <begin position="197"/>
        <end position="233"/>
    </location>
</feature>
<dbReference type="Gene3D" id="3.30.70.270">
    <property type="match status" value="2"/>
</dbReference>
<dbReference type="GO" id="GO:0008233">
    <property type="term" value="F:peptidase activity"/>
    <property type="evidence" value="ECO:0007669"/>
    <property type="project" value="UniProtKB-KW"/>
</dbReference>
<feature type="compositionally biased region" description="Gly residues" evidence="8">
    <location>
        <begin position="37"/>
        <end position="47"/>
    </location>
</feature>
<name>A0A6L2NTE9_TANCI</name>
<evidence type="ECO:0000256" key="2">
    <source>
        <dbReference type="ARBA" id="ARBA00022679"/>
    </source>
</evidence>
<evidence type="ECO:0000256" key="7">
    <source>
        <dbReference type="ARBA" id="ARBA00022918"/>
    </source>
</evidence>
<dbReference type="CDD" id="cd01647">
    <property type="entry name" value="RT_LTR"/>
    <property type="match status" value="1"/>
</dbReference>
<evidence type="ECO:0000256" key="5">
    <source>
        <dbReference type="ARBA" id="ARBA00022759"/>
    </source>
</evidence>
<keyword evidence="1" id="KW-0645">Protease</keyword>
<dbReference type="InterPro" id="IPR053134">
    <property type="entry name" value="RNA-dir_DNA_polymerase"/>
</dbReference>
<dbReference type="GO" id="GO:0004519">
    <property type="term" value="F:endonuclease activity"/>
    <property type="evidence" value="ECO:0007669"/>
    <property type="project" value="UniProtKB-KW"/>
</dbReference>
<evidence type="ECO:0000256" key="1">
    <source>
        <dbReference type="ARBA" id="ARBA00022670"/>
    </source>
</evidence>
<feature type="compositionally biased region" description="Gly residues" evidence="8">
    <location>
        <begin position="61"/>
        <end position="71"/>
    </location>
</feature>
<dbReference type="FunFam" id="3.10.10.10:FF:000007">
    <property type="entry name" value="Retrovirus-related Pol polyprotein from transposon 17.6-like Protein"/>
    <property type="match status" value="1"/>
</dbReference>
<gene>
    <name evidence="10" type="ORF">Tci_061344</name>
</gene>
<feature type="region of interest" description="Disordered" evidence="8">
    <location>
        <begin position="37"/>
        <end position="71"/>
    </location>
</feature>
<sequence length="572" mass="64483">MPPSSNVSHVLPRVDNAAYDDDLKCWPASYRITRRGTGGRVGRGGGRTRGRFSDQGDGRNDGLGGQVGGQGSEVNGGVGEVPDFSTIIAQQLQNLLLTIVARVGDQGRGQGAGRNQNRNVVNGHIQSNVRNATEGNDRRSCTYKELLACNPKEYDAKGGAILYTRWIAKMESVHDMSGFHELATLVPHLVTSEGKRIERNGSIKKNLEKRENRGEPSKDRNGRDDNKRTRKENTFAITVNPVRGGYTEPSDLGFSYEIEIASGGLVEINKVIRGCKLEIEDHVFDINLIPFRSRSFDVIIGMDWLSDHNAEIICNEKVVRIPLRDDKVLRVLGGKPKEKMRQLRSVKAKEKEQEEIVIARDFLEVFLDDLSGLPPVWEIKFRIELIPGATPVAKSPYRLAPFELEELSGQLKELRDKGFIRPSSSPWGAPIDLRSGYHQLRVHEDDIPKTTFRTRYGHFEFTVMPFGLTNAPATRAEHEMHLGLVLKFLKKEKLYVKFSKCEFWLREVQFLSHVINDDGIHINPSKIEAIKNWKAPRTPSKVRSFLGLAGYYRRFIDDFSKIAKFVHSQVTV</sequence>
<dbReference type="Gene3D" id="3.10.10.10">
    <property type="entry name" value="HIV Type 1 Reverse Transcriptase, subunit A, domain 1"/>
    <property type="match status" value="2"/>
</dbReference>
<evidence type="ECO:0000256" key="6">
    <source>
        <dbReference type="ARBA" id="ARBA00022801"/>
    </source>
</evidence>
<dbReference type="InterPro" id="IPR021109">
    <property type="entry name" value="Peptidase_aspartic_dom_sf"/>
</dbReference>
<keyword evidence="4" id="KW-0540">Nuclease</keyword>
<dbReference type="InterPro" id="IPR000477">
    <property type="entry name" value="RT_dom"/>
</dbReference>
<evidence type="ECO:0000313" key="10">
    <source>
        <dbReference type="EMBL" id="GEU89366.1"/>
    </source>
</evidence>
<comment type="caution">
    <text evidence="10">The sequence shown here is derived from an EMBL/GenBank/DDBJ whole genome shotgun (WGS) entry which is preliminary data.</text>
</comment>
<dbReference type="InterPro" id="IPR043128">
    <property type="entry name" value="Rev_trsase/Diguanyl_cyclase"/>
</dbReference>
<organism evidence="10">
    <name type="scientific">Tanacetum cinerariifolium</name>
    <name type="common">Dalmatian daisy</name>
    <name type="synonym">Chrysanthemum cinerariifolium</name>
    <dbReference type="NCBI Taxonomy" id="118510"/>
    <lineage>
        <taxon>Eukaryota</taxon>
        <taxon>Viridiplantae</taxon>
        <taxon>Streptophyta</taxon>
        <taxon>Embryophyta</taxon>
        <taxon>Tracheophyta</taxon>
        <taxon>Spermatophyta</taxon>
        <taxon>Magnoliopsida</taxon>
        <taxon>eudicotyledons</taxon>
        <taxon>Gunneridae</taxon>
        <taxon>Pentapetalae</taxon>
        <taxon>asterids</taxon>
        <taxon>campanulids</taxon>
        <taxon>Asterales</taxon>
        <taxon>Asteraceae</taxon>
        <taxon>Asteroideae</taxon>
        <taxon>Anthemideae</taxon>
        <taxon>Anthemidinae</taxon>
        <taxon>Tanacetum</taxon>
    </lineage>
</organism>
<keyword evidence="7 10" id="KW-0695">RNA-directed DNA polymerase</keyword>
<dbReference type="GO" id="GO:0006508">
    <property type="term" value="P:proteolysis"/>
    <property type="evidence" value="ECO:0007669"/>
    <property type="project" value="UniProtKB-KW"/>
</dbReference>
<keyword evidence="3" id="KW-0548">Nucleotidyltransferase</keyword>
<dbReference type="InterPro" id="IPR043502">
    <property type="entry name" value="DNA/RNA_pol_sf"/>
</dbReference>
<evidence type="ECO:0000256" key="8">
    <source>
        <dbReference type="SAM" id="MobiDB-lite"/>
    </source>
</evidence>
<accession>A0A6L2NTE9</accession>
<evidence type="ECO:0000256" key="3">
    <source>
        <dbReference type="ARBA" id="ARBA00022695"/>
    </source>
</evidence>
<reference evidence="10" key="1">
    <citation type="journal article" date="2019" name="Sci. Rep.">
        <title>Draft genome of Tanacetum cinerariifolium, the natural source of mosquito coil.</title>
        <authorList>
            <person name="Yamashiro T."/>
            <person name="Shiraishi A."/>
            <person name="Satake H."/>
            <person name="Nakayama K."/>
        </authorList>
    </citation>
    <scope>NUCLEOTIDE SEQUENCE</scope>
</reference>
<dbReference type="AlphaFoldDB" id="A0A6L2NTE9"/>
<keyword evidence="5" id="KW-0255">Endonuclease</keyword>
<dbReference type="Gene3D" id="2.40.70.10">
    <property type="entry name" value="Acid Proteases"/>
    <property type="match status" value="1"/>
</dbReference>